<dbReference type="AlphaFoldDB" id="A0A1R3GW10"/>
<dbReference type="Gramene" id="OMO62227">
    <property type="protein sequence ID" value="OMO62227"/>
    <property type="gene ID" value="CCACVL1_22951"/>
</dbReference>
<sequence>MAILSSFSKALQSWNAWQHKSGAAMAMSPPFSQASTKHQRSKTSLAIPHRLFDIQIAKPKPMTHLQPSTVVEFLGHSIEPSGTKLGFSNCPIVQSSLIFPSILSQFNVVQGNSAFSLVFCC</sequence>
<organism evidence="1 2">
    <name type="scientific">Corchorus capsularis</name>
    <name type="common">Jute</name>
    <dbReference type="NCBI Taxonomy" id="210143"/>
    <lineage>
        <taxon>Eukaryota</taxon>
        <taxon>Viridiplantae</taxon>
        <taxon>Streptophyta</taxon>
        <taxon>Embryophyta</taxon>
        <taxon>Tracheophyta</taxon>
        <taxon>Spermatophyta</taxon>
        <taxon>Magnoliopsida</taxon>
        <taxon>eudicotyledons</taxon>
        <taxon>Gunneridae</taxon>
        <taxon>Pentapetalae</taxon>
        <taxon>rosids</taxon>
        <taxon>malvids</taxon>
        <taxon>Malvales</taxon>
        <taxon>Malvaceae</taxon>
        <taxon>Grewioideae</taxon>
        <taxon>Apeibeae</taxon>
        <taxon>Corchorus</taxon>
    </lineage>
</organism>
<dbReference type="EMBL" id="AWWV01013283">
    <property type="protein sequence ID" value="OMO62227.1"/>
    <property type="molecule type" value="Genomic_DNA"/>
</dbReference>
<comment type="caution">
    <text evidence="1">The sequence shown here is derived from an EMBL/GenBank/DDBJ whole genome shotgun (WGS) entry which is preliminary data.</text>
</comment>
<proteinExistence type="predicted"/>
<keyword evidence="2" id="KW-1185">Reference proteome</keyword>
<protein>
    <submittedName>
        <fullName evidence="1">Uncharacterized protein</fullName>
    </submittedName>
</protein>
<gene>
    <name evidence="1" type="ORF">CCACVL1_22951</name>
</gene>
<reference evidence="1 2" key="1">
    <citation type="submission" date="2013-09" db="EMBL/GenBank/DDBJ databases">
        <title>Corchorus capsularis genome sequencing.</title>
        <authorList>
            <person name="Alam M."/>
            <person name="Haque M.S."/>
            <person name="Islam M.S."/>
            <person name="Emdad E.M."/>
            <person name="Islam M.M."/>
            <person name="Ahmed B."/>
            <person name="Halim A."/>
            <person name="Hossen Q.M.M."/>
            <person name="Hossain M.Z."/>
            <person name="Ahmed R."/>
            <person name="Khan M.M."/>
            <person name="Islam R."/>
            <person name="Rashid M.M."/>
            <person name="Khan S.A."/>
            <person name="Rahman M.S."/>
            <person name="Alam M."/>
        </authorList>
    </citation>
    <scope>NUCLEOTIDE SEQUENCE [LARGE SCALE GENOMIC DNA]</scope>
    <source>
        <strain evidence="2">cv. CVL-1</strain>
        <tissue evidence="1">Whole seedling</tissue>
    </source>
</reference>
<evidence type="ECO:0000313" key="2">
    <source>
        <dbReference type="Proteomes" id="UP000188268"/>
    </source>
</evidence>
<evidence type="ECO:0000313" key="1">
    <source>
        <dbReference type="EMBL" id="OMO62227.1"/>
    </source>
</evidence>
<accession>A0A1R3GW10</accession>
<name>A0A1R3GW10_COCAP</name>
<dbReference type="Proteomes" id="UP000188268">
    <property type="component" value="Unassembled WGS sequence"/>
</dbReference>